<feature type="compositionally biased region" description="Acidic residues" evidence="5">
    <location>
        <begin position="179"/>
        <end position="201"/>
    </location>
</feature>
<evidence type="ECO:0000256" key="3">
    <source>
        <dbReference type="ARBA" id="ARBA00023242"/>
    </source>
</evidence>
<dbReference type="PANTHER" id="PTHR15367:SF2">
    <property type="entry name" value="DNA-DIRECTED RNA POLYMERASE III SUBUNIT"/>
    <property type="match status" value="1"/>
</dbReference>
<proteinExistence type="inferred from homology"/>
<comment type="function">
    <text evidence="4">DNA-dependent RNA polymerase catalyzes the transcription of DNA into RNA using the four ribonucleoside triphosphates as substrates. Specific peripheric component of RNA polymerase III which synthesizes small RNAs, such as 5S rRNA and tRNAs.</text>
</comment>
<feature type="compositionally biased region" description="Acidic residues" evidence="5">
    <location>
        <begin position="161"/>
        <end position="170"/>
    </location>
</feature>
<evidence type="ECO:0000313" key="7">
    <source>
        <dbReference type="Proteomes" id="UP000749559"/>
    </source>
</evidence>
<evidence type="ECO:0000256" key="5">
    <source>
        <dbReference type="SAM" id="MobiDB-lite"/>
    </source>
</evidence>
<comment type="caution">
    <text evidence="6">The sequence shown here is derived from an EMBL/GenBank/DDBJ whole genome shotgun (WGS) entry which is preliminary data.</text>
</comment>
<dbReference type="GO" id="GO:0005666">
    <property type="term" value="C:RNA polymerase III complex"/>
    <property type="evidence" value="ECO:0007669"/>
    <property type="project" value="UniProtKB-UniRule"/>
</dbReference>
<evidence type="ECO:0000256" key="2">
    <source>
        <dbReference type="ARBA" id="ARBA00008352"/>
    </source>
</evidence>
<dbReference type="PIRSF" id="PIRSF000777">
    <property type="entry name" value="RNA_polIII_C31"/>
    <property type="match status" value="1"/>
</dbReference>
<comment type="subunit">
    <text evidence="4">Component of the RNA polymerase III (Pol III) complex.</text>
</comment>
<feature type="region of interest" description="Disordered" evidence="5">
    <location>
        <begin position="127"/>
        <end position="226"/>
    </location>
</feature>
<feature type="compositionally biased region" description="Basic and acidic residues" evidence="5">
    <location>
        <begin position="139"/>
        <end position="160"/>
    </location>
</feature>
<dbReference type="EMBL" id="CAIIXF020000010">
    <property type="protein sequence ID" value="CAH1797963.1"/>
    <property type="molecule type" value="Genomic_DNA"/>
</dbReference>
<evidence type="ECO:0000313" key="6">
    <source>
        <dbReference type="EMBL" id="CAH1797963.1"/>
    </source>
</evidence>
<dbReference type="Pfam" id="PF11705">
    <property type="entry name" value="RNA_pol_3_Rpc31"/>
    <property type="match status" value="1"/>
</dbReference>
<feature type="compositionally biased region" description="Acidic residues" evidence="5">
    <location>
        <begin position="209"/>
        <end position="226"/>
    </location>
</feature>
<dbReference type="PANTHER" id="PTHR15367">
    <property type="entry name" value="DNA-DIRECTED RNA POLYMERASE III"/>
    <property type="match status" value="1"/>
</dbReference>
<reference evidence="6" key="1">
    <citation type="submission" date="2022-03" db="EMBL/GenBank/DDBJ databases">
        <authorList>
            <person name="Martin C."/>
        </authorList>
    </citation>
    <scope>NUCLEOTIDE SEQUENCE</scope>
</reference>
<keyword evidence="7" id="KW-1185">Reference proteome</keyword>
<evidence type="ECO:0000256" key="1">
    <source>
        <dbReference type="ARBA" id="ARBA00004123"/>
    </source>
</evidence>
<organism evidence="6 7">
    <name type="scientific">Owenia fusiformis</name>
    <name type="common">Polychaete worm</name>
    <dbReference type="NCBI Taxonomy" id="6347"/>
    <lineage>
        <taxon>Eukaryota</taxon>
        <taxon>Metazoa</taxon>
        <taxon>Spiralia</taxon>
        <taxon>Lophotrochozoa</taxon>
        <taxon>Annelida</taxon>
        <taxon>Polychaeta</taxon>
        <taxon>Sedentaria</taxon>
        <taxon>Canalipalpata</taxon>
        <taxon>Sabellida</taxon>
        <taxon>Oweniida</taxon>
        <taxon>Oweniidae</taxon>
        <taxon>Owenia</taxon>
    </lineage>
</organism>
<accession>A0A8S4PWF4</accession>
<protein>
    <recommendedName>
        <fullName evidence="4">DNA-directed RNA polymerase III subunit</fullName>
    </recommendedName>
</protein>
<sequence length="226" mass="26243">MAGRGRGRGRGTLSFSTESLGFGRGEALPTCILQPPPIYPTLEFHPVPLLGGERQAYMLALKQEFRNTMRESPHFIQAEEKKKDIERYSDKYQLGPQDNTINWEPDFSRLPKELRIKVRRSARKYKTNVKPNISTAKHKGAEDAKDIEKKLEALEKLEETKGDEEEDEEDKEKKKEGEDKGEEEPEEEDFYDEEELEEETDYNLNYFDNGEEIDEEDDNLDEGAIY</sequence>
<evidence type="ECO:0000256" key="4">
    <source>
        <dbReference type="PIRNR" id="PIRNR000777"/>
    </source>
</evidence>
<gene>
    <name evidence="6" type="ORF">OFUS_LOCUS22165</name>
</gene>
<dbReference type="AlphaFoldDB" id="A0A8S4PWF4"/>
<comment type="subcellular location">
    <subcellularLocation>
        <location evidence="1 4">Nucleus</location>
    </subcellularLocation>
</comment>
<keyword evidence="3 4" id="KW-0539">Nucleus</keyword>
<dbReference type="GO" id="GO:0006383">
    <property type="term" value="P:transcription by RNA polymerase III"/>
    <property type="evidence" value="ECO:0007669"/>
    <property type="project" value="UniProtKB-UniRule"/>
</dbReference>
<dbReference type="OrthoDB" id="5377312at2759"/>
<dbReference type="Proteomes" id="UP000749559">
    <property type="component" value="Unassembled WGS sequence"/>
</dbReference>
<comment type="similarity">
    <text evidence="2 4">Belongs to the eukaryotic RPC7 RNA polymerase subunit family.</text>
</comment>
<name>A0A8S4PWF4_OWEFU</name>
<dbReference type="InterPro" id="IPR024661">
    <property type="entry name" value="RNA_pol_III_Rpc31"/>
</dbReference>